<evidence type="ECO:0000256" key="1">
    <source>
        <dbReference type="SAM" id="MobiDB-lite"/>
    </source>
</evidence>
<dbReference type="PANTHER" id="PTHR39431">
    <property type="entry name" value="FRPA/C-RELATED PROTEIN"/>
    <property type="match status" value="1"/>
</dbReference>
<evidence type="ECO:0008006" key="4">
    <source>
        <dbReference type="Google" id="ProtNLM"/>
    </source>
</evidence>
<keyword evidence="3" id="KW-1185">Reference proteome</keyword>
<proteinExistence type="predicted"/>
<dbReference type="Proteomes" id="UP000077628">
    <property type="component" value="Unassembled WGS sequence"/>
</dbReference>
<feature type="compositionally biased region" description="Polar residues" evidence="1">
    <location>
        <begin position="99"/>
        <end position="112"/>
    </location>
</feature>
<dbReference type="OrthoDB" id="1676884at2"/>
<evidence type="ECO:0000313" key="2">
    <source>
        <dbReference type="EMBL" id="OAI19665.1"/>
    </source>
</evidence>
<dbReference type="PANTHER" id="PTHR39431:SF1">
    <property type="entry name" value="FRPA_C-RELATED PROTEIN"/>
    <property type="match status" value="1"/>
</dbReference>
<feature type="region of interest" description="Disordered" evidence="1">
    <location>
        <begin position="1"/>
        <end position="73"/>
    </location>
</feature>
<gene>
    <name evidence="2" type="ORF">A1355_03960</name>
</gene>
<protein>
    <recommendedName>
        <fullName evidence="4">VCBS repeat-containing protein</fullName>
    </recommendedName>
</protein>
<evidence type="ECO:0000313" key="3">
    <source>
        <dbReference type="Proteomes" id="UP000077628"/>
    </source>
</evidence>
<dbReference type="STRING" id="702114.A1355_03960"/>
<dbReference type="RefSeq" id="WP_064027834.1">
    <property type="nucleotide sequence ID" value="NZ_LUUK01000155.1"/>
</dbReference>
<comment type="caution">
    <text evidence="2">The sequence shown here is derived from an EMBL/GenBank/DDBJ whole genome shotgun (WGS) entry which is preliminary data.</text>
</comment>
<accession>A0A177NNX9</accession>
<dbReference type="EMBL" id="LUUK01000155">
    <property type="protein sequence ID" value="OAI19665.1"/>
    <property type="molecule type" value="Genomic_DNA"/>
</dbReference>
<dbReference type="AlphaFoldDB" id="A0A177NNX9"/>
<feature type="compositionally biased region" description="Basic and acidic residues" evidence="1">
    <location>
        <begin position="21"/>
        <end position="47"/>
    </location>
</feature>
<feature type="compositionally biased region" description="Low complexity" evidence="1">
    <location>
        <begin position="51"/>
        <end position="65"/>
    </location>
</feature>
<feature type="region of interest" description="Disordered" evidence="1">
    <location>
        <begin position="93"/>
        <end position="125"/>
    </location>
</feature>
<name>A0A177NNX9_9GAMM</name>
<feature type="compositionally biased region" description="Polar residues" evidence="1">
    <location>
        <begin position="1"/>
        <end position="20"/>
    </location>
</feature>
<organism evidence="2 3">
    <name type="scientific">Methylomonas koyamae</name>
    <dbReference type="NCBI Taxonomy" id="702114"/>
    <lineage>
        <taxon>Bacteria</taxon>
        <taxon>Pseudomonadati</taxon>
        <taxon>Pseudomonadota</taxon>
        <taxon>Gammaproteobacteria</taxon>
        <taxon>Methylococcales</taxon>
        <taxon>Methylococcaceae</taxon>
        <taxon>Methylomonas</taxon>
    </lineage>
</organism>
<reference evidence="3" key="1">
    <citation type="submission" date="2016-03" db="EMBL/GenBank/DDBJ databases">
        <authorList>
            <person name="Heylen K."/>
            <person name="De Vos P."/>
            <person name="Vekeman B."/>
        </authorList>
    </citation>
    <scope>NUCLEOTIDE SEQUENCE [LARGE SCALE GENOMIC DNA]</scope>
    <source>
        <strain evidence="3">R-45383</strain>
    </source>
</reference>
<feature type="compositionally biased region" description="Low complexity" evidence="1">
    <location>
        <begin position="113"/>
        <end position="124"/>
    </location>
</feature>
<sequence>MIIDNSTIKMQGRHQQQQVSNRREVLNIRHPDRRSDEARRPVDDRLSLSRAGQAKQAKQASATKALDTETPVESKDSLMMQIIRRMVKEITGRDLKTFSPDQLTAGTDQPTYQDQQPAPAAQADNGGLTYQQTLSYFESETTSFSAEGTINTQDGRSLSFSLSLNMSRSFYAEVSNTIQVGDAQKKDPLVINFDGTAAELSNTSFQFDIDADGTPDQIAGLKSGSGLLALDKNNDGSVNDGSELFGALTGNGFAELANYDQDGNQFIDAADAIYQKLRIWQRNADGSQQLLALGAKNVGAIYLGHLTTPFQLKDDNNQSRAEVASSGFYLTEQGQAGSVQQLNFLV</sequence>